<feature type="non-terminal residue" evidence="1">
    <location>
        <position position="1"/>
    </location>
</feature>
<proteinExistence type="evidence at transcript level"/>
<accession>G3MJE5</accession>
<evidence type="ECO:0000313" key="1">
    <source>
        <dbReference type="EMBL" id="AEO33613.1"/>
    </source>
</evidence>
<dbReference type="AlphaFoldDB" id="G3MJE5"/>
<dbReference type="EMBL" id="JO841996">
    <property type="protein sequence ID" value="AEO33613.1"/>
    <property type="molecule type" value="mRNA"/>
</dbReference>
<sequence length="225" mass="23585">RGDLCKIRRDTSQAAPVNSRNKASSCLTFNISDVFNISSCIGGPVNLCSTSGNPASLGKLLTCFIPAIFSVGTPQGIFNALGPFFQVIGGRLIPFFSFLPLGNLSLCGSQNCSNFFRTNASCGNAITLQLPSVGNFNSCVSDLTVCSVGSMATPQSVDGFVEVISCLLMQLSFTNFMSATSGILCPFVQGLRGITGSLTGPLTSMLSTFITFLSFVVSSPRGRPL</sequence>
<reference evidence="1" key="1">
    <citation type="journal article" date="2011" name="PLoS ONE">
        <title>A deep insight into the sialotranscriptome of the gulf coast tick, Amblyomma maculatum.</title>
        <authorList>
            <person name="Karim S."/>
            <person name="Singh P."/>
            <person name="Ribeiro J.M."/>
        </authorList>
    </citation>
    <scope>NUCLEOTIDE SEQUENCE</scope>
    <source>
        <tissue evidence="1">Salivary gland</tissue>
    </source>
</reference>
<protein>
    <submittedName>
        <fullName evidence="1">Uncharacterized protein</fullName>
    </submittedName>
</protein>
<organism evidence="1">
    <name type="scientific">Amblyomma maculatum</name>
    <name type="common">Gulf Coast tick</name>
    <dbReference type="NCBI Taxonomy" id="34609"/>
    <lineage>
        <taxon>Eukaryota</taxon>
        <taxon>Metazoa</taxon>
        <taxon>Ecdysozoa</taxon>
        <taxon>Arthropoda</taxon>
        <taxon>Chelicerata</taxon>
        <taxon>Arachnida</taxon>
        <taxon>Acari</taxon>
        <taxon>Parasitiformes</taxon>
        <taxon>Ixodida</taxon>
        <taxon>Ixodoidea</taxon>
        <taxon>Ixodidae</taxon>
        <taxon>Amblyomminae</taxon>
        <taxon>Amblyomma</taxon>
    </lineage>
</organism>
<name>G3MJE5_AMBMU</name>
<feature type="non-terminal residue" evidence="1">
    <location>
        <position position="225"/>
    </location>
</feature>